<comment type="subcellular location">
    <subcellularLocation>
        <location evidence="1">Membrane</location>
        <topology evidence="1">Multi-pass membrane protein</topology>
    </subcellularLocation>
</comment>
<sequence length="3426" mass="377699">MSFLERSHLLPSSLILFILSLLSIQQSYLVSPQRPASSPFKVGLILNLDSLVGRMALTSIRIAVDDFYTAHPRSSNHLELLVRKSNDVVTAASAAMELMMKHEVRAILGPQTSIESEFVAELGSKAHVPIVAFSATSPSVSHSHSPYFLRAAANDAAQAAAIADLVSAYGWRRVVPVYEDNDYGSALVPYLIDALNAAGAAVPYRSAIPASASDDYVSAALYRLATEQMRVFVVHMRPDLAARFFPLASDAGMVSAGYVWIITDGLTALLGSGIDAATVAESMQGVLGLAPFTPKSGRVNEFKRKWRRRFSEENPADDVTTAAATSSYALWAYDAAWAVAEAADRLGPVGPEYVGAGTEPTDIANLPVSSTGHELLKLLEEAEFDGLGGEFRLDDGELNVTAFRIVNVIGEGAREIGFWTPQHGLSRRLDGSGEGLAGVIWPGESMVEPKGWDRPTSGAVLRVAVPGPVDVGFHGFLDIETDAATNRTMAGGFVIDVFEAAARQLPYALRFEYVLADVVSYHTLVQQVANGSYDAAVADITITANRSHQVDFTLPYMASGVSMVVAVRDERSTIWVFIKPLKQDLWLVSAAFFILTGAVVWALEHRINDEFRGPPSNQLGTVFYFSLSTLFVVVIWVFVVLILQSSYTASLTSMLTVQKLKPAFVGFDDLKNSGKNVGYLQDSFVKGVLLNRGFDESRLVSFKSPQQYEEALSNGTVAAIVDEIPYLKLAFPKGSPLVSDLSRAILNITESNEVTEIQRKWFGDESTCPSQDNPLSSNQLGFESFAGLFLITGTASLCAFVLHLASFLYKNRYKLRNIASQNSFLPTLRLIAKLFDDKDLSAHTFKKAQPKDGSMKAENRDTGVSPYETYTASPVSMSNYTFEEGRTTPSVEPASSIVFEIEPASPPSTLLLSFLSLIILSLLSIQQPSSASTQLLVPSALKVGLILDLNSLVGRITLTSICIAVDDFYAAHPHSSTRLDLLVRDSNDVVTAASAAMELLTKHEVQAILGPQTSIESAFVAELGSKAHRPIVAFSATNPSVSHSYSPYFLRTAANDAAQTAAIAALVSAYGWRRVVPVYEDTKYGSALVPYLVDALDSVGAAVPYRSAIPASASDDYVSAALYRLATQQTRVFVVHMRPDLAARLFARARDAGMMSAGYVWIITDGLTTLLGCDIDAATVAESMQGVLGLAPFVPKSARVNEFKRKWRRRFSEENPAADVPAAAATSNYALWAYDAAWAVAAAADRLGPVGPAYVGAGTGPTDIANLRVSSTGPELLKLLEETEFDGLGGKFRLVEGELNVTAFRVVNVIGESAREIGFWTPQHGLSRRLNRRGEGLAGVIWPGESTVEPKGWDRPTSGAVLRIAVPRPADPAYHRFRNIETDAATNRTTAGGFVIDVFEAAVRQLPYALRFEYVPADVGLYNTLVQQVANGSYDAAVADITITANRSHLVDFTLPYMASGVSMVVAVCDEQSNNFWVFIKPLKEDLWLVSAAFFVFTGVIVWSLEHRINDEFGGPPLNQLGTVFYFSLSTLVFAHTSLTSMLTVRRLKPAFESFDDLKNSGKHVGYLQKSFVKEVLLNEGFDESRLVPFMSPQQYEEALLNGSVAAVVHETPYLKLVFLKKYCSNYTMVGQLTKTGGFGFSNEVSEIQRKWFSDESTCPSQDNSLSSNQLGFQSFAGLFLVTGTTSLCAFLLHLASFLYKNRYKLRNIASQNSFMPTLRLTAKLFDDKDLSAHTFKRARPKDESIKAEKRDTNGSSCEPNSASPLTSLTSMLTVRRLKPAFESFDDLKNSGKHVGYLQKSFVKEVLLNEGFDESRLVPFMSPQQYEEALLNGSVAAVVHETPYLKLVFLKKYCSNYTMVGQLTKTGGFGFSNEVSEIQRKWFSDESTCPSQDNSLSSNQLGFQSFAGLFLITGTTSLCAFLLHLASFLYKNRYKLRNIASQNSFMPTLRLTAKLFDDKDLSAHTFKRARPKDESIKAEKRDTNGSSCEPNSASPQSMSSYTFEEARRTPSVEPASPIRIPISPALLLLLLLSLLLLSLVTWSQSAVVHAGDRSRRGESATSRVVDVGVILDAKTWIGNVSWTCMQIALEDFDKAHTGYSTKLSLHLRDSGGDVVTTAAAAVDLMKNVRVQAIIGPQTSTEAKFIVELGNRTQVPIISFSAKSTSLSSQQTPYFIRTAWNDSTQAKVIASIVQTFGWREVVPVYEDTDYGNAMIPYLIDALQDVGAHMLHRCKIPLEATDQEIIATLLNLKYNWTRVFVVHMSYNLAFKFFKKAKDLGMMEYSYVWMTTYGLTDIVDLMGPPAAEVMQGVLGIKPYVRETDKLRDFRVRWRKRYWQENLNSSITEPTVFGLWAYDTVWALAIAVHNARITSSSFRNSDTSSSSTDLTRIGQSQTGERLREKMSEVNFSGMAGKFRLIEGQLQSGAFEIVNVVGKGKRRVGFWTSVHGVSRYIDRKGDLRVLVWPGGKTDAPKGWQWPTNRTLKIGVPAKRGFAEFVRQDPDGVFRGYCIDVFKAALHELPYNVSVTYVLYGDGHGNMNGTYDELVYQVYLKNFDAVVGDITIIANRSLYVDFTLPYSESGVSMVVPIKDQRRKDAWTFLKPLTANLWLATGAFFVYTGFVVWFIEHRSNEEFRGRPAQQLGSVFYFSFSTLVFAHRERIVNNSSRFVMIIWVFVVLILQQSYTASLTSILTVQQLQPTVTDLDQLIRSGSYIGYLNASFMPGLLSRLNVDQSKLIAYDSPAEYNEGLSNGSVAAIIDEIPYLRVFLSNYSNKYTMIGPIAKVDGFGFVSIASLSLTVLNMLHIYSPSSFIALDFSKSPDSSKVVVLLFRQAFPIGSPLVPDLNRAILTVTESKKMTEFENTLYGNRTCSDNEDSTATSSSSLTFNSFWGLFLITGASSVSALILSIIFFALQHRCILRDRYLEKSFLQRLALFLKLYYEFETSSQNRQKEEEPTVPQLLGANNMASPRVDNRPESPLSFSNHTQRQFDSDSDLGTLTGGESEAEAEAEAEAEVDTEGGDTPGREITSQVPDPPSFADMLSALLDLKSVGGKASLASIELAVEDFYAAHGDFASRNSPLVADVSQAVLNVTEGAQQDLGDRAEMVWRSAELLGPTKQPHLHDSRPPKLSRGVHHHHRSMGTRIQAYLVYSLRKNMHTLHAMSESSRWRRLLASFKGCSFKGNSKNEEDGVVVDEGESNTTEQAEEVRVMGDLNGLDNTQSIYASMDSPDAASEPNTPGRRLSPRCSVKLPKTLRSYCCFLRSLHFVGFISKKNVLRTNLPKHKTPSKSRQLHYEKKRASIFVAQFASEISLIKVLSVATKSRTAFCDCTINTNMKSKEKASSMLRQKGDLAITLFEIGPCASKNLQRNRENIRMISLGKITTILNIQTSIKRKQQTYLAFLVGYTKKACQFNNEWDKNAYDEFDATT</sequence>
<dbReference type="STRING" id="4615.A0A199VT28"/>
<dbReference type="InterPro" id="IPR044440">
    <property type="entry name" value="GABAb_receptor_plant_PBP1"/>
</dbReference>
<dbReference type="Pfam" id="PF00060">
    <property type="entry name" value="Lig_chan"/>
    <property type="match status" value="2"/>
</dbReference>
<feature type="transmembrane region" description="Helical" evidence="16">
    <location>
        <begin position="1676"/>
        <end position="1700"/>
    </location>
</feature>
<evidence type="ECO:0000256" key="2">
    <source>
        <dbReference type="ARBA" id="ARBA00008685"/>
    </source>
</evidence>
<dbReference type="FunFam" id="3.40.50.2300:FF:000188">
    <property type="entry name" value="Glutamate receptor"/>
    <property type="match status" value="3"/>
</dbReference>
<organism evidence="19 20">
    <name type="scientific">Ananas comosus</name>
    <name type="common">Pineapple</name>
    <name type="synonym">Ananas ananas</name>
    <dbReference type="NCBI Taxonomy" id="4615"/>
    <lineage>
        <taxon>Eukaryota</taxon>
        <taxon>Viridiplantae</taxon>
        <taxon>Streptophyta</taxon>
        <taxon>Embryophyta</taxon>
        <taxon>Tracheophyta</taxon>
        <taxon>Spermatophyta</taxon>
        <taxon>Magnoliopsida</taxon>
        <taxon>Liliopsida</taxon>
        <taxon>Poales</taxon>
        <taxon>Bromeliaceae</taxon>
        <taxon>Bromelioideae</taxon>
        <taxon>Ananas</taxon>
    </lineage>
</organism>
<feature type="transmembrane region" description="Helical" evidence="16">
    <location>
        <begin position="1487"/>
        <end position="1505"/>
    </location>
</feature>
<dbReference type="InterPro" id="IPR001828">
    <property type="entry name" value="ANF_lig-bd_rcpt"/>
</dbReference>
<dbReference type="EMBL" id="LSRQ01000999">
    <property type="protein sequence ID" value="OAY79845.1"/>
    <property type="molecule type" value="Genomic_DNA"/>
</dbReference>
<dbReference type="FunFam" id="3.40.190.10:FF:000103">
    <property type="entry name" value="Glutamate receptor"/>
    <property type="match status" value="1"/>
</dbReference>
<feature type="compositionally biased region" description="Low complexity" evidence="15">
    <location>
        <begin position="2373"/>
        <end position="2384"/>
    </location>
</feature>
<dbReference type="InterPro" id="IPR001320">
    <property type="entry name" value="Iontro_rcpt_C"/>
</dbReference>
<feature type="transmembrane region" description="Helical" evidence="16">
    <location>
        <begin position="1525"/>
        <end position="1545"/>
    </location>
</feature>
<feature type="transmembrane region" description="Helical" evidence="16">
    <location>
        <begin position="2025"/>
        <end position="2043"/>
    </location>
</feature>
<dbReference type="CDD" id="cd19990">
    <property type="entry name" value="PBP1_GABAb_receptor_plant"/>
    <property type="match status" value="3"/>
</dbReference>
<evidence type="ECO:0000313" key="19">
    <source>
        <dbReference type="EMBL" id="OAY79845.1"/>
    </source>
</evidence>
<feature type="transmembrane region" description="Helical" evidence="16">
    <location>
        <begin position="623"/>
        <end position="643"/>
    </location>
</feature>
<feature type="transmembrane region" description="Helical" evidence="16">
    <location>
        <begin position="2711"/>
        <end position="2729"/>
    </location>
</feature>
<comment type="subunit">
    <text evidence="3">May form heteromers.</text>
</comment>
<evidence type="ECO:0000256" key="8">
    <source>
        <dbReference type="ARBA" id="ARBA00023065"/>
    </source>
</evidence>
<dbReference type="InterPro" id="IPR028082">
    <property type="entry name" value="Peripla_BP_I"/>
</dbReference>
<feature type="transmembrane region" description="Helical" evidence="16">
    <location>
        <begin position="1906"/>
        <end position="1930"/>
    </location>
</feature>
<feature type="transmembrane region" description="Helical" evidence="16">
    <location>
        <begin position="785"/>
        <end position="809"/>
    </location>
</feature>
<evidence type="ECO:0000256" key="14">
    <source>
        <dbReference type="ARBA" id="ARBA00049638"/>
    </source>
</evidence>
<dbReference type="GO" id="GO:0015276">
    <property type="term" value="F:ligand-gated monoatomic ion channel activity"/>
    <property type="evidence" value="ECO:0007669"/>
    <property type="project" value="InterPro"/>
</dbReference>
<feature type="region of interest" description="Disordered" evidence="15">
    <location>
        <begin position="2945"/>
        <end position="3033"/>
    </location>
</feature>
<feature type="region of interest" description="Disordered" evidence="15">
    <location>
        <begin position="1740"/>
        <end position="1765"/>
    </location>
</feature>
<evidence type="ECO:0000256" key="11">
    <source>
        <dbReference type="ARBA" id="ARBA00023180"/>
    </source>
</evidence>
<dbReference type="CDD" id="cd13686">
    <property type="entry name" value="GluR_Plant"/>
    <property type="match status" value="3"/>
</dbReference>
<comment type="function">
    <text evidence="14">Glutamate-gated receptor that probably acts as a non-selective cation channel. May be involved in light-signal transduction and calcium homeostasis via the regulation of calcium influx into cells.</text>
</comment>
<evidence type="ECO:0000256" key="5">
    <source>
        <dbReference type="ARBA" id="ARBA00022692"/>
    </source>
</evidence>
<keyword evidence="11" id="KW-0325">Glycoprotein</keyword>
<evidence type="ECO:0000256" key="10">
    <source>
        <dbReference type="ARBA" id="ARBA00023170"/>
    </source>
</evidence>
<dbReference type="InterPro" id="IPR015683">
    <property type="entry name" value="Ionotropic_Glu_rcpt"/>
</dbReference>
<dbReference type="PANTHER" id="PTHR34836">
    <property type="entry name" value="OS06G0188250 PROTEIN"/>
    <property type="match status" value="1"/>
</dbReference>
<feature type="transmembrane region" description="Helical" evidence="16">
    <location>
        <begin position="2666"/>
        <end position="2691"/>
    </location>
</feature>
<feature type="compositionally biased region" description="Basic and acidic residues" evidence="15">
    <location>
        <begin position="1741"/>
        <end position="1753"/>
    </location>
</feature>
<evidence type="ECO:0000259" key="18">
    <source>
        <dbReference type="SMART" id="SM00079"/>
    </source>
</evidence>
<dbReference type="Gene3D" id="3.40.190.10">
    <property type="entry name" value="Periplasmic binding protein-like II"/>
    <property type="match status" value="6"/>
</dbReference>
<dbReference type="Gene3D" id="1.10.287.70">
    <property type="match status" value="2"/>
</dbReference>
<dbReference type="Proteomes" id="UP000092600">
    <property type="component" value="Unassembled WGS sequence"/>
</dbReference>
<keyword evidence="6 17" id="KW-0732">Signal</keyword>
<keyword evidence="9 16" id="KW-0472">Membrane</keyword>
<feature type="compositionally biased region" description="Basic and acidic residues" evidence="15">
    <location>
        <begin position="1971"/>
        <end position="1983"/>
    </location>
</feature>
<dbReference type="SMART" id="SM00079">
    <property type="entry name" value="PBPe"/>
    <property type="match status" value="3"/>
</dbReference>
<dbReference type="Gene3D" id="3.40.50.2300">
    <property type="match status" value="9"/>
</dbReference>
<dbReference type="SMR" id="A0A199VT28"/>
<feature type="transmembrane region" description="Helical" evidence="16">
    <location>
        <begin position="585"/>
        <end position="603"/>
    </location>
</feature>
<evidence type="ECO:0000256" key="17">
    <source>
        <dbReference type="SAM" id="SignalP"/>
    </source>
</evidence>
<keyword evidence="12" id="KW-1071">Ligand-gated ion channel</keyword>
<name>A0A199VT28_ANACO</name>
<reference evidence="19 20" key="1">
    <citation type="journal article" date="2016" name="DNA Res.">
        <title>The draft genome of MD-2 pineapple using hybrid error correction of long reads.</title>
        <authorList>
            <person name="Redwan R.M."/>
            <person name="Saidin A."/>
            <person name="Kumar S.V."/>
        </authorList>
    </citation>
    <scope>NUCLEOTIDE SEQUENCE [LARGE SCALE GENOMIC DNA]</scope>
    <source>
        <strain evidence="20">cv. MD2</strain>
        <tissue evidence="19">Leaf</tissue>
    </source>
</reference>
<feature type="domain" description="Ionotropic glutamate receptor C-terminal" evidence="18">
    <location>
        <begin position="2481"/>
        <end position="2865"/>
    </location>
</feature>
<evidence type="ECO:0000256" key="15">
    <source>
        <dbReference type="SAM" id="MobiDB-lite"/>
    </source>
</evidence>
<evidence type="ECO:0000256" key="4">
    <source>
        <dbReference type="ARBA" id="ARBA00022448"/>
    </source>
</evidence>
<feature type="transmembrane region" description="Helical" evidence="16">
    <location>
        <begin position="2602"/>
        <end position="2624"/>
    </location>
</feature>
<dbReference type="Pfam" id="PF10613">
    <property type="entry name" value="Lig_chan-Glu_bd"/>
    <property type="match status" value="3"/>
</dbReference>
<dbReference type="FunFam" id="3.40.190.10:FF:000396">
    <property type="entry name" value="Glutamate receptor"/>
    <property type="match status" value="2"/>
</dbReference>
<keyword evidence="10 19" id="KW-0675">Receptor</keyword>
<evidence type="ECO:0000256" key="13">
    <source>
        <dbReference type="ARBA" id="ARBA00023303"/>
    </source>
</evidence>
<feature type="region of interest" description="Disordered" evidence="15">
    <location>
        <begin position="1970"/>
        <end position="2006"/>
    </location>
</feature>
<dbReference type="FunFam" id="1.10.287.70:FF:000037">
    <property type="entry name" value="Glutamate receptor"/>
    <property type="match status" value="1"/>
</dbReference>
<keyword evidence="8" id="KW-0406">Ion transport</keyword>
<dbReference type="PANTHER" id="PTHR34836:SF1">
    <property type="entry name" value="OS09G0428600 PROTEIN"/>
    <property type="match status" value="1"/>
</dbReference>
<feature type="chain" id="PRO_5008286096" evidence="17">
    <location>
        <begin position="30"/>
        <end position="3426"/>
    </location>
</feature>
<accession>A0A199VT28</accession>
<feature type="compositionally biased region" description="Polar residues" evidence="15">
    <location>
        <begin position="1754"/>
        <end position="1765"/>
    </location>
</feature>
<evidence type="ECO:0000256" key="12">
    <source>
        <dbReference type="ARBA" id="ARBA00023286"/>
    </source>
</evidence>
<protein>
    <submittedName>
        <fullName evidence="19">Glutamate receptor 2.7</fullName>
    </submittedName>
</protein>
<feature type="compositionally biased region" description="Polar residues" evidence="15">
    <location>
        <begin position="2385"/>
        <end position="2395"/>
    </location>
</feature>
<evidence type="ECO:0000313" key="20">
    <source>
        <dbReference type="Proteomes" id="UP000092600"/>
    </source>
</evidence>
<feature type="transmembrane region" description="Helical" evidence="16">
    <location>
        <begin position="2887"/>
        <end position="2911"/>
    </location>
</feature>
<comment type="similarity">
    <text evidence="2">Belongs to the glutamate-gated ion channel (TC 1.A.10.1) family.</text>
</comment>
<dbReference type="SUPFAM" id="SSF53822">
    <property type="entry name" value="Periplasmic binding protein-like I"/>
    <property type="match status" value="3"/>
</dbReference>
<proteinExistence type="inferred from homology"/>
<evidence type="ECO:0000256" key="9">
    <source>
        <dbReference type="ARBA" id="ARBA00023136"/>
    </source>
</evidence>
<keyword evidence="4" id="KW-0813">Transport</keyword>
<feature type="compositionally biased region" description="Polar residues" evidence="15">
    <location>
        <begin position="1984"/>
        <end position="2002"/>
    </location>
</feature>
<feature type="domain" description="Ionotropic glutamate receptor C-terminal" evidence="18">
    <location>
        <begin position="1363"/>
        <end position="1655"/>
    </location>
</feature>
<keyword evidence="7 16" id="KW-1133">Transmembrane helix</keyword>
<evidence type="ECO:0000256" key="1">
    <source>
        <dbReference type="ARBA" id="ARBA00004141"/>
    </source>
</evidence>
<dbReference type="Pfam" id="PF01094">
    <property type="entry name" value="ANF_receptor"/>
    <property type="match status" value="3"/>
</dbReference>
<evidence type="ECO:0000256" key="16">
    <source>
        <dbReference type="SAM" id="Phobius"/>
    </source>
</evidence>
<feature type="signal peptide" evidence="17">
    <location>
        <begin position="1"/>
        <end position="29"/>
    </location>
</feature>
<evidence type="ECO:0000256" key="7">
    <source>
        <dbReference type="ARBA" id="ARBA00022989"/>
    </source>
</evidence>
<feature type="region of interest" description="Disordered" evidence="15">
    <location>
        <begin position="2373"/>
        <end position="2395"/>
    </location>
</feature>
<keyword evidence="13" id="KW-0407">Ion channel</keyword>
<feature type="region of interest" description="Disordered" evidence="15">
    <location>
        <begin position="3113"/>
        <end position="3135"/>
    </location>
</feature>
<keyword evidence="5 16" id="KW-0812">Transmembrane</keyword>
<feature type="domain" description="Ionotropic glutamate receptor C-terminal" evidence="18">
    <location>
        <begin position="462"/>
        <end position="764"/>
    </location>
</feature>
<comment type="caution">
    <text evidence="19">The sequence shown here is derived from an EMBL/GenBank/DDBJ whole genome shotgun (WGS) entry which is preliminary data.</text>
</comment>
<feature type="compositionally biased region" description="Acidic residues" evidence="15">
    <location>
        <begin position="3001"/>
        <end position="3017"/>
    </location>
</feature>
<gene>
    <name evidence="19" type="ORF">ACMD2_04245</name>
</gene>
<evidence type="ECO:0000256" key="3">
    <source>
        <dbReference type="ARBA" id="ARBA00011095"/>
    </source>
</evidence>
<feature type="compositionally biased region" description="Polar residues" evidence="15">
    <location>
        <begin position="2977"/>
        <end position="2986"/>
    </location>
</feature>
<dbReference type="SUPFAM" id="SSF53850">
    <property type="entry name" value="Periplasmic binding protein-like II"/>
    <property type="match status" value="4"/>
</dbReference>
<dbReference type="GO" id="GO:0016020">
    <property type="term" value="C:membrane"/>
    <property type="evidence" value="ECO:0007669"/>
    <property type="project" value="UniProtKB-SubCell"/>
</dbReference>
<evidence type="ECO:0000256" key="6">
    <source>
        <dbReference type="ARBA" id="ARBA00022729"/>
    </source>
</evidence>
<dbReference type="InterPro" id="IPR019594">
    <property type="entry name" value="Glu/Gly-bd"/>
</dbReference>